<sequence length="252" mass="27069">MSSDELARVGALLRQAESTDNPHEADAFLTAAQRIATARSIDLAVARAHTRRGRNAVPVMRQIHLGEPGTRGLSTYVLLFVAIARANDVRVDAAHDSSWVVAFGFATDINTTRLLYTSLVQQMVRASAAYLRSGQHRRATPPVAGVTARIRFQEAFAARVGDRLRRARDDARGDALARAMDSATGTAIALRSKNIAVRDFHREHSAATGTWRGGRRRGPDAPHATAAGDRAGRTARLGTDPELGTPPPGLPS</sequence>
<dbReference type="EMBL" id="QQAZ01000013">
    <property type="protein sequence ID" value="RDI45309.1"/>
    <property type="molecule type" value="Genomic_DNA"/>
</dbReference>
<dbReference type="InterPro" id="IPR024498">
    <property type="entry name" value="DUF2786"/>
</dbReference>
<reference evidence="4 5" key="1">
    <citation type="submission" date="2018-07" db="EMBL/GenBank/DDBJ databases">
        <title>Genomic Encyclopedia of Type Strains, Phase IV (KMG-IV): sequencing the most valuable type-strain genomes for metagenomic binning, comparative biology and taxonomic classification.</title>
        <authorList>
            <person name="Goeker M."/>
        </authorList>
    </citation>
    <scope>NUCLEOTIDE SEQUENCE [LARGE SCALE GENOMIC DNA]</scope>
    <source>
        <strain evidence="4 5">DSM 44952</strain>
    </source>
</reference>
<protein>
    <submittedName>
        <fullName evidence="4">Uncharacterized protein DUF2786</fullName>
    </submittedName>
</protein>
<dbReference type="RefSeq" id="WP_068019950.1">
    <property type="nucleotide sequence ID" value="NZ_QQAZ01000013.1"/>
</dbReference>
<evidence type="ECO:0000313" key="4">
    <source>
        <dbReference type="EMBL" id="RDI45309.1"/>
    </source>
</evidence>
<evidence type="ECO:0000259" key="3">
    <source>
        <dbReference type="Pfam" id="PF23771"/>
    </source>
</evidence>
<feature type="domain" description="DUF7168" evidence="3">
    <location>
        <begin position="78"/>
        <end position="184"/>
    </location>
</feature>
<evidence type="ECO:0000259" key="2">
    <source>
        <dbReference type="Pfam" id="PF10979"/>
    </source>
</evidence>
<dbReference type="InterPro" id="IPR055592">
    <property type="entry name" value="DUF7168"/>
</dbReference>
<dbReference type="Pfam" id="PF10979">
    <property type="entry name" value="DUF2786"/>
    <property type="match status" value="1"/>
</dbReference>
<gene>
    <name evidence="4" type="ORF">DFR68_11379</name>
</gene>
<dbReference type="OrthoDB" id="4760874at2"/>
<proteinExistence type="predicted"/>
<feature type="compositionally biased region" description="Low complexity" evidence="1">
    <location>
        <begin position="224"/>
        <end position="238"/>
    </location>
</feature>
<evidence type="ECO:0000313" key="5">
    <source>
        <dbReference type="Proteomes" id="UP000255355"/>
    </source>
</evidence>
<feature type="domain" description="DUF2786" evidence="2">
    <location>
        <begin position="6"/>
        <end position="41"/>
    </location>
</feature>
<dbReference type="AlphaFoldDB" id="A0A370GPL2"/>
<name>A0A370GPL2_9NOCA</name>
<keyword evidence="5" id="KW-1185">Reference proteome</keyword>
<organism evidence="4 5">
    <name type="scientific">Nocardia mexicana</name>
    <dbReference type="NCBI Taxonomy" id="279262"/>
    <lineage>
        <taxon>Bacteria</taxon>
        <taxon>Bacillati</taxon>
        <taxon>Actinomycetota</taxon>
        <taxon>Actinomycetes</taxon>
        <taxon>Mycobacteriales</taxon>
        <taxon>Nocardiaceae</taxon>
        <taxon>Nocardia</taxon>
    </lineage>
</organism>
<feature type="region of interest" description="Disordered" evidence="1">
    <location>
        <begin position="205"/>
        <end position="252"/>
    </location>
</feature>
<dbReference type="STRING" id="1210089.GCA_001613165_03103"/>
<accession>A0A370GPL2</accession>
<dbReference type="Pfam" id="PF23771">
    <property type="entry name" value="DUF7168"/>
    <property type="match status" value="1"/>
</dbReference>
<evidence type="ECO:0000256" key="1">
    <source>
        <dbReference type="SAM" id="MobiDB-lite"/>
    </source>
</evidence>
<dbReference type="Proteomes" id="UP000255355">
    <property type="component" value="Unassembled WGS sequence"/>
</dbReference>
<comment type="caution">
    <text evidence="4">The sequence shown here is derived from an EMBL/GenBank/DDBJ whole genome shotgun (WGS) entry which is preliminary data.</text>
</comment>